<keyword evidence="2" id="KW-1185">Reference proteome</keyword>
<name>A0A1W1Z799_9FLAO</name>
<organism evidence="1 2">
    <name type="scientific">Moheibacter sediminis</name>
    <dbReference type="NCBI Taxonomy" id="1434700"/>
    <lineage>
        <taxon>Bacteria</taxon>
        <taxon>Pseudomonadati</taxon>
        <taxon>Bacteroidota</taxon>
        <taxon>Flavobacteriia</taxon>
        <taxon>Flavobacteriales</taxon>
        <taxon>Weeksellaceae</taxon>
        <taxon>Moheibacter</taxon>
    </lineage>
</organism>
<sequence length="79" mass="9189">MATITVKLANENDLELLKKILETTDFEEEIETFEEDVEELLSDQEILMLNERLVEYKQNPDLGLSVEETKLLLKSKYGI</sequence>
<dbReference type="STRING" id="1434700.SAMN06296427_102225"/>
<dbReference type="RefSeq" id="WP_084016387.1">
    <property type="nucleotide sequence ID" value="NZ_FWXS01000002.1"/>
</dbReference>
<gene>
    <name evidence="1" type="ORF">SAMN06296427_102225</name>
</gene>
<dbReference type="EMBL" id="FWXS01000002">
    <property type="protein sequence ID" value="SMC43798.1"/>
    <property type="molecule type" value="Genomic_DNA"/>
</dbReference>
<evidence type="ECO:0000313" key="2">
    <source>
        <dbReference type="Proteomes" id="UP000192393"/>
    </source>
</evidence>
<accession>A0A1W1Z799</accession>
<reference evidence="1 2" key="1">
    <citation type="submission" date="2017-04" db="EMBL/GenBank/DDBJ databases">
        <authorList>
            <person name="Afonso C.L."/>
            <person name="Miller P.J."/>
            <person name="Scott M.A."/>
            <person name="Spackman E."/>
            <person name="Goraichik I."/>
            <person name="Dimitrov K.M."/>
            <person name="Suarez D.L."/>
            <person name="Swayne D.E."/>
        </authorList>
    </citation>
    <scope>NUCLEOTIDE SEQUENCE [LARGE SCALE GENOMIC DNA]</scope>
    <source>
        <strain evidence="1 2">CGMCC 1.12708</strain>
    </source>
</reference>
<dbReference type="AlphaFoldDB" id="A0A1W1Z799"/>
<protein>
    <submittedName>
        <fullName evidence="1">Uncharacterized protein</fullName>
    </submittedName>
</protein>
<proteinExistence type="predicted"/>
<evidence type="ECO:0000313" key="1">
    <source>
        <dbReference type="EMBL" id="SMC43798.1"/>
    </source>
</evidence>
<dbReference type="Proteomes" id="UP000192393">
    <property type="component" value="Unassembled WGS sequence"/>
</dbReference>